<evidence type="ECO:0000313" key="1">
    <source>
        <dbReference type="EMBL" id="AYQ71669.1"/>
    </source>
</evidence>
<proteinExistence type="predicted"/>
<name>A0A3G3JVY9_9BACL</name>
<gene>
    <name evidence="1" type="ORF">EAV92_03200</name>
</gene>
<accession>A0A3G3JVY9</accession>
<evidence type="ECO:0000313" key="2">
    <source>
        <dbReference type="Proteomes" id="UP000269097"/>
    </source>
</evidence>
<protein>
    <submittedName>
        <fullName evidence="1">Uncharacterized protein</fullName>
    </submittedName>
</protein>
<dbReference type="AlphaFoldDB" id="A0A3G3JVY9"/>
<organism evidence="1 2">
    <name type="scientific">Cohnella candidum</name>
    <dbReference type="NCBI Taxonomy" id="2674991"/>
    <lineage>
        <taxon>Bacteria</taxon>
        <taxon>Bacillati</taxon>
        <taxon>Bacillota</taxon>
        <taxon>Bacilli</taxon>
        <taxon>Bacillales</taxon>
        <taxon>Paenibacillaceae</taxon>
        <taxon>Cohnella</taxon>
    </lineage>
</organism>
<dbReference type="EMBL" id="CP033433">
    <property type="protein sequence ID" value="AYQ71669.1"/>
    <property type="molecule type" value="Genomic_DNA"/>
</dbReference>
<sequence length="219" mass="25580">MRLSFNEAFDRFLDQQRNEAAGMRRELLERDLTGTRKLCEMLWTVFGTLDDLVLEFELVSETGVKIYADVYHRILRIVFEAEGYVVHAEKITRERHSFEQMRVRSFVKHGIKYMPFSWDELDKKPDMCARSVYELLGRYGDTASVQWMELPVYEREIIRCAAIHPGPFSISDACQWLQLGAGPTRQVLRNLVDKSLLVPEGGGPHRFHKLRLSEEATRR</sequence>
<keyword evidence="2" id="KW-1185">Reference proteome</keyword>
<dbReference type="RefSeq" id="WP_123039732.1">
    <property type="nucleotide sequence ID" value="NZ_CP033433.1"/>
</dbReference>
<dbReference type="Proteomes" id="UP000269097">
    <property type="component" value="Chromosome"/>
</dbReference>
<reference evidence="1 2" key="1">
    <citation type="submission" date="2018-10" db="EMBL/GenBank/DDBJ databases">
        <title>Genome Sequence of Cohnella sp.</title>
        <authorList>
            <person name="Srinivasan S."/>
            <person name="Kim M.K."/>
        </authorList>
    </citation>
    <scope>NUCLEOTIDE SEQUENCE [LARGE SCALE GENOMIC DNA]</scope>
    <source>
        <strain evidence="1 2">18JY8-7</strain>
    </source>
</reference>
<dbReference type="KEGG" id="coh:EAV92_03200"/>